<dbReference type="AlphaFoldDB" id="D6WA37"/>
<name>D6WA37_TRICA</name>
<reference evidence="2 3" key="1">
    <citation type="journal article" date="2008" name="Nature">
        <title>The genome of the model beetle and pest Tribolium castaneum.</title>
        <authorList>
            <consortium name="Tribolium Genome Sequencing Consortium"/>
            <person name="Richards S."/>
            <person name="Gibbs R.A."/>
            <person name="Weinstock G.M."/>
            <person name="Brown S.J."/>
            <person name="Denell R."/>
            <person name="Beeman R.W."/>
            <person name="Gibbs R."/>
            <person name="Beeman R.W."/>
            <person name="Brown S.J."/>
            <person name="Bucher G."/>
            <person name="Friedrich M."/>
            <person name="Grimmelikhuijzen C.J."/>
            <person name="Klingler M."/>
            <person name="Lorenzen M."/>
            <person name="Richards S."/>
            <person name="Roth S."/>
            <person name="Schroder R."/>
            <person name="Tautz D."/>
            <person name="Zdobnov E.M."/>
            <person name="Muzny D."/>
            <person name="Gibbs R.A."/>
            <person name="Weinstock G.M."/>
            <person name="Attaway T."/>
            <person name="Bell S."/>
            <person name="Buhay C.J."/>
            <person name="Chandrabose M.N."/>
            <person name="Chavez D."/>
            <person name="Clerk-Blankenburg K.P."/>
            <person name="Cree A."/>
            <person name="Dao M."/>
            <person name="Davis C."/>
            <person name="Chacko J."/>
            <person name="Dinh H."/>
            <person name="Dugan-Rocha S."/>
            <person name="Fowler G."/>
            <person name="Garner T.T."/>
            <person name="Garnes J."/>
            <person name="Gnirke A."/>
            <person name="Hawes A."/>
            <person name="Hernandez J."/>
            <person name="Hines S."/>
            <person name="Holder M."/>
            <person name="Hume J."/>
            <person name="Jhangiani S.N."/>
            <person name="Joshi V."/>
            <person name="Khan Z.M."/>
            <person name="Jackson L."/>
            <person name="Kovar C."/>
            <person name="Kowis A."/>
            <person name="Lee S."/>
            <person name="Lewis L.R."/>
            <person name="Margolis J."/>
            <person name="Morgan M."/>
            <person name="Nazareth L.V."/>
            <person name="Nguyen N."/>
            <person name="Okwuonu G."/>
            <person name="Parker D."/>
            <person name="Richards S."/>
            <person name="Ruiz S.J."/>
            <person name="Santibanez J."/>
            <person name="Savard J."/>
            <person name="Scherer S.E."/>
            <person name="Schneider B."/>
            <person name="Sodergren E."/>
            <person name="Tautz D."/>
            <person name="Vattahil S."/>
            <person name="Villasana D."/>
            <person name="White C.S."/>
            <person name="Wright R."/>
            <person name="Park Y."/>
            <person name="Beeman R.W."/>
            <person name="Lord J."/>
            <person name="Oppert B."/>
            <person name="Lorenzen M."/>
            <person name="Brown S."/>
            <person name="Wang L."/>
            <person name="Savard J."/>
            <person name="Tautz D."/>
            <person name="Richards S."/>
            <person name="Weinstock G."/>
            <person name="Gibbs R.A."/>
            <person name="Liu Y."/>
            <person name="Worley K."/>
            <person name="Weinstock G."/>
            <person name="Elsik C.G."/>
            <person name="Reese J.T."/>
            <person name="Elhaik E."/>
            <person name="Landan G."/>
            <person name="Graur D."/>
            <person name="Arensburger P."/>
            <person name="Atkinson P."/>
            <person name="Beeman R.W."/>
            <person name="Beidler J."/>
            <person name="Brown S.J."/>
            <person name="Demuth J.P."/>
            <person name="Drury D.W."/>
            <person name="Du Y.Z."/>
            <person name="Fujiwara H."/>
            <person name="Lorenzen M."/>
            <person name="Maselli V."/>
            <person name="Osanai M."/>
            <person name="Park Y."/>
            <person name="Robertson H.M."/>
            <person name="Tu Z."/>
            <person name="Wang J.J."/>
            <person name="Wang S."/>
            <person name="Richards S."/>
            <person name="Song H."/>
            <person name="Zhang L."/>
            <person name="Sodergren E."/>
            <person name="Werner D."/>
            <person name="Stanke M."/>
            <person name="Morgenstern B."/>
            <person name="Solovyev V."/>
            <person name="Kosarev P."/>
            <person name="Brown G."/>
            <person name="Chen H.C."/>
            <person name="Ermolaeva O."/>
            <person name="Hlavina W."/>
            <person name="Kapustin Y."/>
            <person name="Kiryutin B."/>
            <person name="Kitts P."/>
            <person name="Maglott D."/>
            <person name="Pruitt K."/>
            <person name="Sapojnikov V."/>
            <person name="Souvorov A."/>
            <person name="Mackey A.J."/>
            <person name="Waterhouse R.M."/>
            <person name="Wyder S."/>
            <person name="Zdobnov E.M."/>
            <person name="Zdobnov E.M."/>
            <person name="Wyder S."/>
            <person name="Kriventseva E.V."/>
            <person name="Kadowaki T."/>
            <person name="Bork P."/>
            <person name="Aranda M."/>
            <person name="Bao R."/>
            <person name="Beermann A."/>
            <person name="Berns N."/>
            <person name="Bolognesi R."/>
            <person name="Bonneton F."/>
            <person name="Bopp D."/>
            <person name="Brown S.J."/>
            <person name="Bucher G."/>
            <person name="Butts T."/>
            <person name="Chaumot A."/>
            <person name="Denell R.E."/>
            <person name="Ferrier D.E."/>
            <person name="Friedrich M."/>
            <person name="Gordon C.M."/>
            <person name="Jindra M."/>
            <person name="Klingler M."/>
            <person name="Lan Q."/>
            <person name="Lattorff H.M."/>
            <person name="Laudet V."/>
            <person name="von Levetsow C."/>
            <person name="Liu Z."/>
            <person name="Lutz R."/>
            <person name="Lynch J.A."/>
            <person name="da Fonseca R.N."/>
            <person name="Posnien N."/>
            <person name="Reuter R."/>
            <person name="Roth S."/>
            <person name="Savard J."/>
            <person name="Schinko J.B."/>
            <person name="Schmitt C."/>
            <person name="Schoppmeier M."/>
            <person name="Schroder R."/>
            <person name="Shippy T.D."/>
            <person name="Simonnet F."/>
            <person name="Marques-Souza H."/>
            <person name="Tautz D."/>
            <person name="Tomoyasu Y."/>
            <person name="Trauner J."/>
            <person name="Van der Zee M."/>
            <person name="Vervoort M."/>
            <person name="Wittkopp N."/>
            <person name="Wimmer E.A."/>
            <person name="Yang X."/>
            <person name="Jones A.K."/>
            <person name="Sattelle D.B."/>
            <person name="Ebert P.R."/>
            <person name="Nelson D."/>
            <person name="Scott J.G."/>
            <person name="Beeman R.W."/>
            <person name="Muthukrishnan S."/>
            <person name="Kramer K.J."/>
            <person name="Arakane Y."/>
            <person name="Beeman R.W."/>
            <person name="Zhu Q."/>
            <person name="Hogenkamp D."/>
            <person name="Dixit R."/>
            <person name="Oppert B."/>
            <person name="Jiang H."/>
            <person name="Zou Z."/>
            <person name="Marshall J."/>
            <person name="Elpidina E."/>
            <person name="Vinokurov K."/>
            <person name="Oppert C."/>
            <person name="Zou Z."/>
            <person name="Evans J."/>
            <person name="Lu Z."/>
            <person name="Zhao P."/>
            <person name="Sumathipala N."/>
            <person name="Altincicek B."/>
            <person name="Vilcinskas A."/>
            <person name="Williams M."/>
            <person name="Hultmark D."/>
            <person name="Hetru C."/>
            <person name="Jiang H."/>
            <person name="Grimmelikhuijzen C.J."/>
            <person name="Hauser F."/>
            <person name="Cazzamali G."/>
            <person name="Williamson M."/>
            <person name="Park Y."/>
            <person name="Li B."/>
            <person name="Tanaka Y."/>
            <person name="Predel R."/>
            <person name="Neupert S."/>
            <person name="Schachtner J."/>
            <person name="Verleyen P."/>
            <person name="Raible F."/>
            <person name="Bork P."/>
            <person name="Friedrich M."/>
            <person name="Walden K.K."/>
            <person name="Robertson H.M."/>
            <person name="Angeli S."/>
            <person name="Foret S."/>
            <person name="Bucher G."/>
            <person name="Schuetz S."/>
            <person name="Maleszka R."/>
            <person name="Wimmer E.A."/>
            <person name="Beeman R.W."/>
            <person name="Lorenzen M."/>
            <person name="Tomoyasu Y."/>
            <person name="Miller S.C."/>
            <person name="Grossmann D."/>
            <person name="Bucher G."/>
        </authorList>
    </citation>
    <scope>NUCLEOTIDE SEQUENCE [LARGE SCALE GENOMIC DNA]</scope>
    <source>
        <strain evidence="2 3">Georgia GA2</strain>
    </source>
</reference>
<sequence length="146" mass="16112">MGCWSRFCQTLGLLKESRSRCSGCGVATTHTQNAAATTAHIAAYTLTPSGYHRVQPSVDQAASHLLTRVQIAKDPRPSGRPLRRKLAAAEGWEGGSRLPGRRPPPSSRPSPPTRPHHRLTTPLPIQLAQLSERLQYALFRRTKTWT</sequence>
<evidence type="ECO:0000313" key="3">
    <source>
        <dbReference type="Proteomes" id="UP000007266"/>
    </source>
</evidence>
<evidence type="ECO:0000256" key="1">
    <source>
        <dbReference type="SAM" id="MobiDB-lite"/>
    </source>
</evidence>
<proteinExistence type="predicted"/>
<organism evidence="2 3">
    <name type="scientific">Tribolium castaneum</name>
    <name type="common">Red flour beetle</name>
    <dbReference type="NCBI Taxonomy" id="7070"/>
    <lineage>
        <taxon>Eukaryota</taxon>
        <taxon>Metazoa</taxon>
        <taxon>Ecdysozoa</taxon>
        <taxon>Arthropoda</taxon>
        <taxon>Hexapoda</taxon>
        <taxon>Insecta</taxon>
        <taxon>Pterygota</taxon>
        <taxon>Neoptera</taxon>
        <taxon>Endopterygota</taxon>
        <taxon>Coleoptera</taxon>
        <taxon>Polyphaga</taxon>
        <taxon>Cucujiformia</taxon>
        <taxon>Tenebrionidae</taxon>
        <taxon>Tenebrionidae incertae sedis</taxon>
        <taxon>Tribolium</taxon>
    </lineage>
</organism>
<feature type="compositionally biased region" description="Pro residues" evidence="1">
    <location>
        <begin position="101"/>
        <end position="113"/>
    </location>
</feature>
<reference evidence="2 3" key="2">
    <citation type="journal article" date="2010" name="Nucleic Acids Res.">
        <title>BeetleBase in 2010: revisions to provide comprehensive genomic information for Tribolium castaneum.</title>
        <authorList>
            <person name="Kim H.S."/>
            <person name="Murphy T."/>
            <person name="Xia J."/>
            <person name="Caragea D."/>
            <person name="Park Y."/>
            <person name="Beeman R.W."/>
            <person name="Lorenzen M.D."/>
            <person name="Butcher S."/>
            <person name="Manak J.R."/>
            <person name="Brown S.J."/>
        </authorList>
    </citation>
    <scope>GENOME REANNOTATION</scope>
    <source>
        <strain evidence="2 3">Georgia GA2</strain>
    </source>
</reference>
<gene>
    <name evidence="2" type="primary">GLEAN_00473</name>
    <name evidence="2" type="ORF">TcasGA2_TC000473</name>
</gene>
<accession>D6WA37</accession>
<dbReference type="EMBL" id="KQ971312">
    <property type="protein sequence ID" value="EEZ98066.1"/>
    <property type="molecule type" value="Genomic_DNA"/>
</dbReference>
<protein>
    <submittedName>
        <fullName evidence="2">Uncharacterized protein</fullName>
    </submittedName>
</protein>
<keyword evidence="3" id="KW-1185">Reference proteome</keyword>
<dbReference type="Proteomes" id="UP000007266">
    <property type="component" value="Linkage group 2"/>
</dbReference>
<dbReference type="HOGENOM" id="CLU_1779817_0_0_1"/>
<feature type="region of interest" description="Disordered" evidence="1">
    <location>
        <begin position="69"/>
        <end position="123"/>
    </location>
</feature>
<evidence type="ECO:0000313" key="2">
    <source>
        <dbReference type="EMBL" id="EEZ98066.1"/>
    </source>
</evidence>